<protein>
    <submittedName>
        <fullName evidence="7">Uncharacterized protein</fullName>
    </submittedName>
</protein>
<dbReference type="HOGENOM" id="CLU_003753_1_0_1"/>
<comment type="similarity">
    <text evidence="2">Belongs to the RRP12 family.</text>
</comment>
<evidence type="ECO:0000256" key="2">
    <source>
        <dbReference type="ARBA" id="ARBA00007690"/>
    </source>
</evidence>
<feature type="compositionally biased region" description="Basic residues" evidence="4">
    <location>
        <begin position="1203"/>
        <end position="1220"/>
    </location>
</feature>
<feature type="region of interest" description="Disordered" evidence="4">
    <location>
        <begin position="1059"/>
        <end position="1081"/>
    </location>
</feature>
<dbReference type="InterPro" id="IPR016024">
    <property type="entry name" value="ARM-type_fold"/>
</dbReference>
<proteinExistence type="inferred from homology"/>
<comment type="subcellular location">
    <subcellularLocation>
        <location evidence="1">Nucleus</location>
    </subcellularLocation>
</comment>
<dbReference type="GeneID" id="14494847"/>
<feature type="domain" description="RRP12 HEAT" evidence="5">
    <location>
        <begin position="367"/>
        <end position="663"/>
    </location>
</feature>
<dbReference type="RefSeq" id="XP_004179398.1">
    <property type="nucleotide sequence ID" value="XM_004179350.1"/>
</dbReference>
<dbReference type="STRING" id="1071380.I2H0H7"/>
<evidence type="ECO:0000256" key="4">
    <source>
        <dbReference type="SAM" id="MobiDB-lite"/>
    </source>
</evidence>
<reference evidence="7 8" key="1">
    <citation type="journal article" date="2011" name="Proc. Natl. Acad. Sci. U.S.A.">
        <title>Evolutionary erosion of yeast sex chromosomes by mating-type switching accidents.</title>
        <authorList>
            <person name="Gordon J.L."/>
            <person name="Armisen D."/>
            <person name="Proux-Wera E."/>
            <person name="Oheigeartaigh S.S."/>
            <person name="Byrne K.P."/>
            <person name="Wolfe K.H."/>
        </authorList>
    </citation>
    <scope>NUCLEOTIDE SEQUENCE [LARGE SCALE GENOMIC DNA]</scope>
    <source>
        <strain evidence="8">ATCC 34711 / CBS 6284 / DSM 70876 / NBRC 10599 / NRRL Y-10934 / UCD 77-7</strain>
    </source>
</reference>
<evidence type="ECO:0000259" key="6">
    <source>
        <dbReference type="Pfam" id="PF25772"/>
    </source>
</evidence>
<feature type="region of interest" description="Disordered" evidence="4">
    <location>
        <begin position="1169"/>
        <end position="1220"/>
    </location>
</feature>
<dbReference type="GO" id="GO:0005634">
    <property type="term" value="C:nucleus"/>
    <property type="evidence" value="ECO:0007669"/>
    <property type="project" value="UniProtKB-SubCell"/>
</dbReference>
<dbReference type="InterPro" id="IPR052087">
    <property type="entry name" value="RRP12"/>
</dbReference>
<dbReference type="InterPro" id="IPR012978">
    <property type="entry name" value="HEAT_RRP12"/>
</dbReference>
<dbReference type="eggNOG" id="KOG1248">
    <property type="taxonomic scope" value="Eukaryota"/>
</dbReference>
<feature type="domain" description="RRP12 N-terminal HEAT" evidence="6">
    <location>
        <begin position="24"/>
        <end position="248"/>
    </location>
</feature>
<evidence type="ECO:0000313" key="8">
    <source>
        <dbReference type="Proteomes" id="UP000002866"/>
    </source>
</evidence>
<dbReference type="AlphaFoldDB" id="I2H0H7"/>
<dbReference type="OrthoDB" id="2192888at2759"/>
<organism evidence="7 8">
    <name type="scientific">Henningerozyma blattae (strain ATCC 34711 / CBS 6284 / DSM 70876 / NBRC 10599 / NRRL Y-10934 / UCD 77-7)</name>
    <name type="common">Yeast</name>
    <name type="synonym">Tetrapisispora blattae</name>
    <dbReference type="NCBI Taxonomy" id="1071380"/>
    <lineage>
        <taxon>Eukaryota</taxon>
        <taxon>Fungi</taxon>
        <taxon>Dikarya</taxon>
        <taxon>Ascomycota</taxon>
        <taxon>Saccharomycotina</taxon>
        <taxon>Saccharomycetes</taxon>
        <taxon>Saccharomycetales</taxon>
        <taxon>Saccharomycetaceae</taxon>
        <taxon>Henningerozyma</taxon>
    </lineage>
</organism>
<sequence length="1220" mass="135898">MDSEQVAPLQEFEEKLSKIRSQINSKLENQKHAAIILAAIEENIADQTSNQTSKSIINYTVSLLSLLDQAMNQETDSIKDLQLATSTAYLLDLVFAHTPKKLLRSKFAEILGKIAPFITNESASAPLIRSSIGCLESLLISENAQAWNNTHGLSITPTRGLQGLLELTLDPRPKVRKRAQEAVSTILKNPPAAPTAEHVASGFIADFVITQLSAVLHEAKNISNKKLRAQNGGEEINRKFIHNLQLASSIISTNQWPSNKIEVLCDLLLEVTKSSDQFLISSAFTCFETLFTSMATATSQSGLADDKYARMLDIIFSLKPSTNDSHLSGSWIAVVVKGMAAYSTADSMKALLKLPDVFNLMSNYLASQTPEISYSASQCLIALINQAIQDELLLVEPAQDKNVVKAVDTTLSIISTIITEFLTVKYTHCAKEILRILAAAFIKFSLRSDPHFIKPLKIVDSWRVNENAFIDLKNESEVVIGSAIQALGPEVVLTHLPLNLENPTDGQPGRAWLLPIIRDYTRNTTLQTFISKLAPLIQVFESKLAKLPKESVQRKVFETVIDQIWSTLPHFCELPLDLRASFNDDFASELCSLMYSKVELRNTLCHSLKVLVESNQLYANGALSNDILLQQHFPISESKLNLEYLATKSSNLLAVLFNVYTQTSPNARGYILETIESYLKITSSEDLEKTFNNVCALLKNALDEEVESQKGKPQLTPTLLDLIVCMTKYVPSTSYSALFSIFGRTVNSRVGLTQKRAYRIITKLSELESGSEAVASFVSDIEKIIVDNTNTVQTPAKASRLASIKTLVELLPNDHLDFIVKVVPEVILCTKDVNEKSRDAAFETLIAMGNKMNSPNSIIKLSNIDGYDSQAPNQPASIAEFFKIMSAGLIGESQHMVSSTITAYACLVFEFKDQLSADLLLEIYDTVELYLTSNSREIAKSAIGFTKVCVLGLPPDIMREKIPSLLPKLLRWSNEHTGHFKSKIKNIIERLVRKFGYEFIEANFPAEDYKLLANIRKTRNRNKRKETEEEANNDARIPVLSNNKASKFFSAFDEAVYDSSGDEQDLDDEKPNKRSKKPANQYIMESGENPLDLLDSETLAHISSTRPKKFNKNNNKKLLKNDAFSFDDEGKLIIKGVEKPKSADEDPLKSVTNGINAYLEVVEHGPIRGQRNKLKFRKGSDEGDSDDEISSKLLSKKVDTKNKIGKNFKKGNKFRPRRKL</sequence>
<dbReference type="Pfam" id="PF25772">
    <property type="entry name" value="HEAT_RRP12_N"/>
    <property type="match status" value="1"/>
</dbReference>
<dbReference type="KEGG" id="tbl:TBLA_0C00630"/>
<dbReference type="FunCoup" id="I2H0H7">
    <property type="interactions" value="1118"/>
</dbReference>
<keyword evidence="8" id="KW-1185">Reference proteome</keyword>
<dbReference type="PANTHER" id="PTHR48287:SF1">
    <property type="entry name" value="ARM REPEAT SUPERFAMILY PROTEIN"/>
    <property type="match status" value="1"/>
</dbReference>
<dbReference type="EMBL" id="HE806318">
    <property type="protein sequence ID" value="CCH59879.1"/>
    <property type="molecule type" value="Genomic_DNA"/>
</dbReference>
<dbReference type="InterPro" id="IPR011989">
    <property type="entry name" value="ARM-like"/>
</dbReference>
<evidence type="ECO:0000256" key="3">
    <source>
        <dbReference type="ARBA" id="ARBA00023242"/>
    </source>
</evidence>
<dbReference type="Proteomes" id="UP000002866">
    <property type="component" value="Chromosome 3"/>
</dbReference>
<accession>I2H0H7</accession>
<dbReference type="Gene3D" id="1.25.10.10">
    <property type="entry name" value="Leucine-rich Repeat Variant"/>
    <property type="match status" value="1"/>
</dbReference>
<dbReference type="GO" id="GO:0000462">
    <property type="term" value="P:maturation of SSU-rRNA from tricistronic rRNA transcript (SSU-rRNA, 5.8S rRNA, LSU-rRNA)"/>
    <property type="evidence" value="ECO:0007669"/>
    <property type="project" value="EnsemblFungi"/>
</dbReference>
<evidence type="ECO:0000256" key="1">
    <source>
        <dbReference type="ARBA" id="ARBA00004123"/>
    </source>
</evidence>
<dbReference type="OMA" id="PDQMKHR"/>
<dbReference type="InParanoid" id="I2H0H7"/>
<dbReference type="Pfam" id="PF08161">
    <property type="entry name" value="RRP12_HEAT"/>
    <property type="match status" value="1"/>
</dbReference>
<keyword evidence="3" id="KW-0539">Nucleus</keyword>
<dbReference type="SUPFAM" id="SSF48371">
    <property type="entry name" value="ARM repeat"/>
    <property type="match status" value="1"/>
</dbReference>
<evidence type="ECO:0000313" key="7">
    <source>
        <dbReference type="EMBL" id="CCH59879.1"/>
    </source>
</evidence>
<dbReference type="PANTHER" id="PTHR48287">
    <property type="entry name" value="ARM REPEAT SUPERFAMILY PROTEIN"/>
    <property type="match status" value="1"/>
</dbReference>
<gene>
    <name evidence="7" type="primary">TBLA0C00630</name>
    <name evidence="7" type="ORF">TBLA_0C00630</name>
</gene>
<name>I2H0H7_HENB6</name>
<dbReference type="GO" id="GO:0030688">
    <property type="term" value="C:preribosome, small subunit precursor"/>
    <property type="evidence" value="ECO:0007669"/>
    <property type="project" value="EnsemblFungi"/>
</dbReference>
<dbReference type="InterPro" id="IPR057860">
    <property type="entry name" value="HEAT_RRP12_N"/>
</dbReference>
<evidence type="ECO:0000259" key="5">
    <source>
        <dbReference type="Pfam" id="PF08161"/>
    </source>
</evidence>